<feature type="transmembrane region" description="Helical" evidence="1">
    <location>
        <begin position="24"/>
        <end position="44"/>
    </location>
</feature>
<proteinExistence type="predicted"/>
<comment type="caution">
    <text evidence="2">The sequence shown here is derived from an EMBL/GenBank/DDBJ whole genome shotgun (WGS) entry which is preliminary data.</text>
</comment>
<organism evidence="2 3">
    <name type="scientific">Georgenia thermotolerans</name>
    <dbReference type="NCBI Taxonomy" id="527326"/>
    <lineage>
        <taxon>Bacteria</taxon>
        <taxon>Bacillati</taxon>
        <taxon>Actinomycetota</taxon>
        <taxon>Actinomycetes</taxon>
        <taxon>Micrococcales</taxon>
        <taxon>Bogoriellaceae</taxon>
        <taxon>Georgenia</taxon>
    </lineage>
</organism>
<evidence type="ECO:0000313" key="2">
    <source>
        <dbReference type="EMBL" id="KAE8765804.1"/>
    </source>
</evidence>
<dbReference type="EMBL" id="WHJE01000004">
    <property type="protein sequence ID" value="KAE8765804.1"/>
    <property type="molecule type" value="Genomic_DNA"/>
</dbReference>
<keyword evidence="1" id="KW-1133">Transmembrane helix</keyword>
<keyword evidence="3" id="KW-1185">Reference proteome</keyword>
<evidence type="ECO:0000313" key="3">
    <source>
        <dbReference type="Proteomes" id="UP000451860"/>
    </source>
</evidence>
<dbReference type="OrthoDB" id="5109978at2"/>
<reference evidence="2 3" key="1">
    <citation type="submission" date="2019-10" db="EMBL/GenBank/DDBJ databases">
        <title>Georgenia wutianyii sp. nov. and Georgenia yuyongxinii sp. nov. isolated from plateau pika (Ochotona curzoniae) in the Qinghai-Tibet plateau of China.</title>
        <authorList>
            <person name="Tian Z."/>
        </authorList>
    </citation>
    <scope>NUCLEOTIDE SEQUENCE [LARGE SCALE GENOMIC DNA]</scope>
    <source>
        <strain evidence="2 3">DSM 21501</strain>
    </source>
</reference>
<gene>
    <name evidence="2" type="ORF">GB883_01730</name>
</gene>
<keyword evidence="1" id="KW-0812">Transmembrane</keyword>
<sequence>MAKWSDAASDAAVEEIRRFSRWPWVVGAVAMVLVVLAVIGQVSYDAATGRLVADPGSSAETYPWKLEDPPVVTAADGTWSGTGSALIQLDQPPGQVVPREVTVEHGRVNLSVTKAAPQLSLPARDREWPRYVDYLSPSAGPAIVVPPAQERVELWVQGEGEWALSIEDLRPQPLETAHDGTGNAVLQYTGDSLSARFVHRGNGVFTVTVHTDDGADTAIIESGDVDRRLSWDESSSVLFAIESTGEGAWTVAVDQLAAAPAATAGSPEEGTAP</sequence>
<evidence type="ECO:0000256" key="1">
    <source>
        <dbReference type="SAM" id="Phobius"/>
    </source>
</evidence>
<dbReference type="Proteomes" id="UP000451860">
    <property type="component" value="Unassembled WGS sequence"/>
</dbReference>
<accession>A0A7J5UU38</accession>
<keyword evidence="1" id="KW-0472">Membrane</keyword>
<protein>
    <submittedName>
        <fullName evidence="2">Uncharacterized protein</fullName>
    </submittedName>
</protein>
<name>A0A7J5UU38_9MICO</name>
<dbReference type="RefSeq" id="WP_152200576.1">
    <property type="nucleotide sequence ID" value="NZ_VUKF01000004.1"/>
</dbReference>
<dbReference type="AlphaFoldDB" id="A0A7J5UU38"/>